<dbReference type="Gene3D" id="3.40.220.10">
    <property type="entry name" value="Leucine Aminopeptidase, subunit E, domain 1"/>
    <property type="match status" value="1"/>
</dbReference>
<organism evidence="2 3">
    <name type="scientific">Paenibacillus vulneris</name>
    <dbReference type="NCBI Taxonomy" id="1133364"/>
    <lineage>
        <taxon>Bacteria</taxon>
        <taxon>Bacillati</taxon>
        <taxon>Bacillota</taxon>
        <taxon>Bacilli</taxon>
        <taxon>Bacillales</taxon>
        <taxon>Paenibacillaceae</taxon>
        <taxon>Paenibacillus</taxon>
    </lineage>
</organism>
<sequence>MDRSINNREIRSKMAKETLEILEQGYYIHTEGSKIVIENEIKEAIRASILYSPDMLERLNSEIVTKIDRNACTGGPIIEVTDESTLEASARLVLAEKRNKSACLNFASAKNPGGGFLGGSQAQEESLARSSALYPCIAQMNEMYSYNRSLKTCLYSDYMIYSPDVVVFREDKGNLLRQPYCISMITAPAVNAGVVREREPQNADQIVPIMTNRIRSILSIAALQGNSAIVLGAYGCGVFRNDPLEVARMFKQVILDEGYGSLFDKIVFAILDKTAEKKIFNMFNQQLS</sequence>
<gene>
    <name evidence="2" type="ORF">ACFQ4B_20935</name>
</gene>
<accession>A0ABW3UNT6</accession>
<evidence type="ECO:0000313" key="3">
    <source>
        <dbReference type="Proteomes" id="UP001597180"/>
    </source>
</evidence>
<dbReference type="InterPro" id="IPR012664">
    <property type="entry name" value="CHP02452"/>
</dbReference>
<name>A0ABW3UNT6_9BACL</name>
<evidence type="ECO:0000313" key="2">
    <source>
        <dbReference type="EMBL" id="MFD1222588.1"/>
    </source>
</evidence>
<dbReference type="RefSeq" id="WP_345588239.1">
    <property type="nucleotide sequence ID" value="NZ_BAABJG010000015.1"/>
</dbReference>
<proteinExistence type="predicted"/>
<dbReference type="PANTHER" id="PTHR35596:SF1">
    <property type="entry name" value="MICROBIAL-TYPE PARG CATALYTIC DOMAIN-CONTAINING PROTEIN"/>
    <property type="match status" value="1"/>
</dbReference>
<dbReference type="PIRSF" id="PIRSF014899">
    <property type="entry name" value="UCP014899"/>
    <property type="match status" value="1"/>
</dbReference>
<dbReference type="Proteomes" id="UP001597180">
    <property type="component" value="Unassembled WGS sequence"/>
</dbReference>
<reference evidence="3" key="1">
    <citation type="journal article" date="2019" name="Int. J. Syst. Evol. Microbiol.">
        <title>The Global Catalogue of Microorganisms (GCM) 10K type strain sequencing project: providing services to taxonomists for standard genome sequencing and annotation.</title>
        <authorList>
            <consortium name="The Broad Institute Genomics Platform"/>
            <consortium name="The Broad Institute Genome Sequencing Center for Infectious Disease"/>
            <person name="Wu L."/>
            <person name="Ma J."/>
        </authorList>
    </citation>
    <scope>NUCLEOTIDE SEQUENCE [LARGE SCALE GENOMIC DNA]</scope>
    <source>
        <strain evidence="3">CCUG 53270</strain>
    </source>
</reference>
<dbReference type="SUPFAM" id="SSF52949">
    <property type="entry name" value="Macro domain-like"/>
    <property type="match status" value="1"/>
</dbReference>
<dbReference type="InterPro" id="IPR043472">
    <property type="entry name" value="Macro_dom-like"/>
</dbReference>
<feature type="domain" description="Microbial-type PARG catalytic" evidence="1">
    <location>
        <begin position="15"/>
        <end position="170"/>
    </location>
</feature>
<keyword evidence="3" id="KW-1185">Reference proteome</keyword>
<dbReference type="InterPro" id="IPR019261">
    <property type="entry name" value="PARG_cat_microbial"/>
</dbReference>
<protein>
    <submittedName>
        <fullName evidence="2">TIGR02452 family protein</fullName>
    </submittedName>
</protein>
<evidence type="ECO:0000259" key="1">
    <source>
        <dbReference type="Pfam" id="PF10021"/>
    </source>
</evidence>
<dbReference type="PANTHER" id="PTHR35596">
    <property type="entry name" value="DUF2263 DOMAIN-CONTAINING PROTEIN"/>
    <property type="match status" value="1"/>
</dbReference>
<dbReference type="EMBL" id="JBHTLU010000031">
    <property type="protein sequence ID" value="MFD1222588.1"/>
    <property type="molecule type" value="Genomic_DNA"/>
</dbReference>
<comment type="caution">
    <text evidence="2">The sequence shown here is derived from an EMBL/GenBank/DDBJ whole genome shotgun (WGS) entry which is preliminary data.</text>
</comment>
<dbReference type="Pfam" id="PF10021">
    <property type="entry name" value="PARG_cat_microb"/>
    <property type="match status" value="1"/>
</dbReference>
<dbReference type="NCBIfam" id="TIGR02452">
    <property type="entry name" value="TIGR02452 family protein"/>
    <property type="match status" value="1"/>
</dbReference>